<protein>
    <recommendedName>
        <fullName evidence="9">F-box domain-containing protein</fullName>
    </recommendedName>
</protein>
<keyword evidence="11" id="KW-1185">Reference proteome</keyword>
<dbReference type="InterPro" id="IPR001611">
    <property type="entry name" value="Leu-rich_rpt"/>
</dbReference>
<keyword evidence="5" id="KW-0677">Repeat</keyword>
<accession>A0A507FJV4</accession>
<dbReference type="STRING" id="246404.A0A507FJV4"/>
<dbReference type="PROSITE" id="PS50181">
    <property type="entry name" value="FBOX"/>
    <property type="match status" value="1"/>
</dbReference>
<dbReference type="Pfam" id="PF13855">
    <property type="entry name" value="LRR_8"/>
    <property type="match status" value="1"/>
</dbReference>
<dbReference type="InterPro" id="IPR046956">
    <property type="entry name" value="RLP23-like"/>
</dbReference>
<evidence type="ECO:0000256" key="3">
    <source>
        <dbReference type="ARBA" id="ARBA00022692"/>
    </source>
</evidence>
<evidence type="ECO:0000259" key="9">
    <source>
        <dbReference type="PROSITE" id="PS50181"/>
    </source>
</evidence>
<comment type="subcellular location">
    <subcellularLocation>
        <location evidence="1">Membrane</location>
    </subcellularLocation>
</comment>
<comment type="caution">
    <text evidence="10">The sequence shown here is derived from an EMBL/GenBank/DDBJ whole genome shotgun (WGS) entry which is preliminary data.</text>
</comment>
<dbReference type="InterPro" id="IPR032675">
    <property type="entry name" value="LRR_dom_sf"/>
</dbReference>
<keyword evidence="3" id="KW-0812">Transmembrane</keyword>
<organism evidence="10 11">
    <name type="scientific">Chytriomyces confervae</name>
    <dbReference type="NCBI Taxonomy" id="246404"/>
    <lineage>
        <taxon>Eukaryota</taxon>
        <taxon>Fungi</taxon>
        <taxon>Fungi incertae sedis</taxon>
        <taxon>Chytridiomycota</taxon>
        <taxon>Chytridiomycota incertae sedis</taxon>
        <taxon>Chytridiomycetes</taxon>
        <taxon>Chytridiales</taxon>
        <taxon>Chytriomycetaceae</taxon>
        <taxon>Chytriomyces</taxon>
    </lineage>
</organism>
<evidence type="ECO:0000256" key="1">
    <source>
        <dbReference type="ARBA" id="ARBA00004370"/>
    </source>
</evidence>
<dbReference type="AlphaFoldDB" id="A0A507FJV4"/>
<evidence type="ECO:0000256" key="7">
    <source>
        <dbReference type="ARBA" id="ARBA00023136"/>
    </source>
</evidence>
<evidence type="ECO:0000256" key="8">
    <source>
        <dbReference type="ARBA" id="ARBA00023180"/>
    </source>
</evidence>
<gene>
    <name evidence="10" type="ORF">CcCBS67573_g02830</name>
</gene>
<evidence type="ECO:0000256" key="6">
    <source>
        <dbReference type="ARBA" id="ARBA00022989"/>
    </source>
</evidence>
<dbReference type="PANTHER" id="PTHR48063">
    <property type="entry name" value="LRR RECEPTOR-LIKE KINASE"/>
    <property type="match status" value="1"/>
</dbReference>
<keyword evidence="7" id="KW-0472">Membrane</keyword>
<sequence>MDALPHEIIVLTLSWIHPTNLLLLRVLSSKFNALISTRSCIAATLLRFVPRNKTDSKLYWTEFDLLFFSWPPLFQSVYAECILKKFTRIDWAAAPSSDLLLMKPIPRALGILHNLKDLDLSEAGISGQFPIELTRLPLLEALCLALNCLHGPIPPEISQLSKLEHLNLSCNNFTGPLDPIYALKSIKTLIVRVNSLSGTLSSQISNLTSLIHLDLSHNNLHGFIPSGIKGCKASLQVLYLRGNNFGGSIPQSLFECSLLRRLDLSENELEGVVCGQSVLKLVELREFIVMKGNRFERPLPWMELSLLEHLIEID</sequence>
<dbReference type="GO" id="GO:0016020">
    <property type="term" value="C:membrane"/>
    <property type="evidence" value="ECO:0007669"/>
    <property type="project" value="UniProtKB-SubCell"/>
</dbReference>
<dbReference type="Pfam" id="PF00560">
    <property type="entry name" value="LRR_1"/>
    <property type="match status" value="1"/>
</dbReference>
<dbReference type="FunFam" id="3.80.10.10:FF:000041">
    <property type="entry name" value="LRR receptor-like serine/threonine-protein kinase ERECTA"/>
    <property type="match status" value="1"/>
</dbReference>
<dbReference type="SUPFAM" id="SSF52058">
    <property type="entry name" value="L domain-like"/>
    <property type="match status" value="1"/>
</dbReference>
<keyword evidence="8" id="KW-0325">Glycoprotein</keyword>
<dbReference type="OrthoDB" id="411372at2759"/>
<evidence type="ECO:0000256" key="4">
    <source>
        <dbReference type="ARBA" id="ARBA00022729"/>
    </source>
</evidence>
<name>A0A507FJV4_9FUNG</name>
<dbReference type="InterPro" id="IPR001810">
    <property type="entry name" value="F-box_dom"/>
</dbReference>
<dbReference type="Gene3D" id="3.80.10.10">
    <property type="entry name" value="Ribonuclease Inhibitor"/>
    <property type="match status" value="1"/>
</dbReference>
<dbReference type="Proteomes" id="UP000320333">
    <property type="component" value="Unassembled WGS sequence"/>
</dbReference>
<evidence type="ECO:0000313" key="10">
    <source>
        <dbReference type="EMBL" id="TPX75915.1"/>
    </source>
</evidence>
<evidence type="ECO:0000313" key="11">
    <source>
        <dbReference type="Proteomes" id="UP000320333"/>
    </source>
</evidence>
<keyword evidence="4" id="KW-0732">Signal</keyword>
<evidence type="ECO:0000256" key="5">
    <source>
        <dbReference type="ARBA" id="ARBA00022737"/>
    </source>
</evidence>
<evidence type="ECO:0000256" key="2">
    <source>
        <dbReference type="ARBA" id="ARBA00022614"/>
    </source>
</evidence>
<proteinExistence type="predicted"/>
<dbReference type="EMBL" id="QEAP01000064">
    <property type="protein sequence ID" value="TPX75915.1"/>
    <property type="molecule type" value="Genomic_DNA"/>
</dbReference>
<keyword evidence="6" id="KW-1133">Transmembrane helix</keyword>
<keyword evidence="2" id="KW-0433">Leucine-rich repeat</keyword>
<dbReference type="PANTHER" id="PTHR48063:SF112">
    <property type="entry name" value="RECEPTOR LIKE PROTEIN 30-LIKE"/>
    <property type="match status" value="1"/>
</dbReference>
<reference evidence="10 11" key="1">
    <citation type="journal article" date="2019" name="Sci. Rep.">
        <title>Comparative genomics of chytrid fungi reveal insights into the obligate biotrophic and pathogenic lifestyle of Synchytrium endobioticum.</title>
        <authorList>
            <person name="van de Vossenberg B.T.L.H."/>
            <person name="Warris S."/>
            <person name="Nguyen H.D.T."/>
            <person name="van Gent-Pelzer M.P.E."/>
            <person name="Joly D.L."/>
            <person name="van de Geest H.C."/>
            <person name="Bonants P.J.M."/>
            <person name="Smith D.S."/>
            <person name="Levesque C.A."/>
            <person name="van der Lee T.A.J."/>
        </authorList>
    </citation>
    <scope>NUCLEOTIDE SEQUENCE [LARGE SCALE GENOMIC DNA]</scope>
    <source>
        <strain evidence="10 11">CBS 675.73</strain>
    </source>
</reference>
<feature type="domain" description="F-box" evidence="9">
    <location>
        <begin position="1"/>
        <end position="49"/>
    </location>
</feature>